<accession>A0ABY1LBG6</accession>
<protein>
    <recommendedName>
        <fullName evidence="4">Calpain catalytic domain-containing protein</fullName>
    </recommendedName>
</protein>
<comment type="caution">
    <text evidence="2">The sequence shown here is derived from an EMBL/GenBank/DDBJ whole genome shotgun (WGS) entry which is preliminary data.</text>
</comment>
<keyword evidence="3" id="KW-1185">Reference proteome</keyword>
<organism evidence="2 3">
    <name type="scientific">Chryseobacterium balustinum</name>
    <dbReference type="NCBI Taxonomy" id="246"/>
    <lineage>
        <taxon>Bacteria</taxon>
        <taxon>Pseudomonadati</taxon>
        <taxon>Bacteroidota</taxon>
        <taxon>Flavobacteriia</taxon>
        <taxon>Flavobacteriales</taxon>
        <taxon>Weeksellaceae</taxon>
        <taxon>Chryseobacterium group</taxon>
        <taxon>Chryseobacterium</taxon>
    </lineage>
</organism>
<dbReference type="SUPFAM" id="SSF54001">
    <property type="entry name" value="Cysteine proteinases"/>
    <property type="match status" value="1"/>
</dbReference>
<dbReference type="Gene3D" id="3.90.70.10">
    <property type="entry name" value="Cysteine proteinases"/>
    <property type="match status" value="1"/>
</dbReference>
<keyword evidence="1" id="KW-0732">Signal</keyword>
<dbReference type="RefSeq" id="WP_079466091.1">
    <property type="nucleotide sequence ID" value="NZ_CP033935.1"/>
</dbReference>
<dbReference type="Proteomes" id="UP000190669">
    <property type="component" value="Unassembled WGS sequence"/>
</dbReference>
<sequence length="613" mass="70992">MDRKGFLKNSLLVTGAIMLPNAVLAFEENSIIKQKHLNKFVSKPNLKRYKVSEMGTKFFETELSIVKSNKNFNLHRKFFVSENIAGIATPTLLDTISNENLVFIPELYKDKKHNGYIVKVCENGLCEETKIFTHENQGYYAFWGKKYLGNPTLYHYNVETFHLMRVHQENGQWINHRVIPIYPDEMATIYNHQLQQVKEGQLAQQFGHEFEIHKDGFYQFLALKNDWEQRIITNEKEEYEKKNPARIILSTDKFTIIADKTSEFSYTNPFVPIYCKGDDLSYAITKPTIIYEEVPGTKIEIENMPAYKTQDDLGDCRAFSLAAILQQYVNTKWKSDIPDPKNPPFDSAISYFGLLAYTNQVPNIDYTFEPNQDNARSMRDIIDSLSKNGNRLILENCKHFENLVKSFSSTGQTGLNKRDEFFNYSRTIFERFRNKDEKNVQNLSEQIGKLNDYVKLEFNQPTLKKALTKNSFNEFLYTLIFSECKKENFPSGFRAAAFPLDSMDVTTSEIKNQILKGLHLNKPVLLPALCVSEDKNDECKMPHSIVISGYKKVKREIATIEVFKIHNSWGADWQQKNNDGWMDADAICKNISKIKSKDGSYYRIASSSVMWLD</sequence>
<evidence type="ECO:0000313" key="2">
    <source>
        <dbReference type="EMBL" id="SKB93979.1"/>
    </source>
</evidence>
<dbReference type="EMBL" id="FUZE01000015">
    <property type="protein sequence ID" value="SKB93979.1"/>
    <property type="molecule type" value="Genomic_DNA"/>
</dbReference>
<gene>
    <name evidence="2" type="ORF">SAMN05421800_11561</name>
</gene>
<reference evidence="2 3" key="1">
    <citation type="submission" date="2017-02" db="EMBL/GenBank/DDBJ databases">
        <authorList>
            <person name="Varghese N."/>
            <person name="Submissions S."/>
        </authorList>
    </citation>
    <scope>NUCLEOTIDE SEQUENCE [LARGE SCALE GENOMIC DNA]</scope>
    <source>
        <strain evidence="2 3">DSM 16775</strain>
    </source>
</reference>
<feature type="signal peptide" evidence="1">
    <location>
        <begin position="1"/>
        <end position="25"/>
    </location>
</feature>
<feature type="chain" id="PRO_5047389238" description="Calpain catalytic domain-containing protein" evidence="1">
    <location>
        <begin position="26"/>
        <end position="613"/>
    </location>
</feature>
<proteinExistence type="predicted"/>
<name>A0ABY1LBG6_9FLAO</name>
<evidence type="ECO:0000313" key="3">
    <source>
        <dbReference type="Proteomes" id="UP000190669"/>
    </source>
</evidence>
<evidence type="ECO:0008006" key="4">
    <source>
        <dbReference type="Google" id="ProtNLM"/>
    </source>
</evidence>
<dbReference type="InterPro" id="IPR038765">
    <property type="entry name" value="Papain-like_cys_pep_sf"/>
</dbReference>
<evidence type="ECO:0000256" key="1">
    <source>
        <dbReference type="SAM" id="SignalP"/>
    </source>
</evidence>